<dbReference type="AlphaFoldDB" id="A0A6J0BVT3"/>
<evidence type="ECO:0000313" key="7">
    <source>
        <dbReference type="Proteomes" id="UP000829291"/>
    </source>
</evidence>
<name>A0A6J0BVT3_NEOLC</name>
<accession>A0A6J0BVT3</accession>
<organism evidence="7 8">
    <name type="scientific">Neodiprion lecontei</name>
    <name type="common">Redheaded pine sawfly</name>
    <dbReference type="NCBI Taxonomy" id="441921"/>
    <lineage>
        <taxon>Eukaryota</taxon>
        <taxon>Metazoa</taxon>
        <taxon>Ecdysozoa</taxon>
        <taxon>Arthropoda</taxon>
        <taxon>Hexapoda</taxon>
        <taxon>Insecta</taxon>
        <taxon>Pterygota</taxon>
        <taxon>Neoptera</taxon>
        <taxon>Endopterygota</taxon>
        <taxon>Hymenoptera</taxon>
        <taxon>Tenthredinoidea</taxon>
        <taxon>Diprionidae</taxon>
        <taxon>Diprioninae</taxon>
        <taxon>Neodiprion</taxon>
    </lineage>
</organism>
<feature type="domain" description="Major facilitator superfamily (MFS) profile" evidence="6">
    <location>
        <begin position="24"/>
        <end position="454"/>
    </location>
</feature>
<dbReference type="RefSeq" id="XP_046595201.1">
    <property type="nucleotide sequence ID" value="XM_046739245.1"/>
</dbReference>
<dbReference type="RefSeq" id="XP_046595198.1">
    <property type="nucleotide sequence ID" value="XM_046739242.1"/>
</dbReference>
<dbReference type="RefSeq" id="XP_046595199.1">
    <property type="nucleotide sequence ID" value="XM_046739243.1"/>
</dbReference>
<dbReference type="RefSeq" id="XP_046595197.1">
    <property type="nucleotide sequence ID" value="XM_046739241.1"/>
</dbReference>
<feature type="transmembrane region" description="Helical" evidence="5">
    <location>
        <begin position="209"/>
        <end position="230"/>
    </location>
</feature>
<dbReference type="GeneID" id="107223402"/>
<feature type="transmembrane region" description="Helical" evidence="5">
    <location>
        <begin position="337"/>
        <end position="357"/>
    </location>
</feature>
<dbReference type="FunCoup" id="A0A6J0BVT3">
    <property type="interactions" value="81"/>
</dbReference>
<dbReference type="GO" id="GO:0016020">
    <property type="term" value="C:membrane"/>
    <property type="evidence" value="ECO:0007669"/>
    <property type="project" value="UniProtKB-SubCell"/>
</dbReference>
<feature type="transmembrane region" description="Helical" evidence="5">
    <location>
        <begin position="363"/>
        <end position="384"/>
    </location>
</feature>
<feature type="transmembrane region" description="Helical" evidence="5">
    <location>
        <begin position="17"/>
        <end position="38"/>
    </location>
</feature>
<protein>
    <submittedName>
        <fullName evidence="9 10">Tetracycline resistance protein, class D isoform X1</fullName>
    </submittedName>
    <submittedName>
        <fullName evidence="8">Tetracycline resistance protein, class D-like</fullName>
    </submittedName>
</protein>
<dbReference type="RefSeq" id="XP_046595202.1">
    <property type="nucleotide sequence ID" value="XM_046739246.1"/>
</dbReference>
<dbReference type="Proteomes" id="UP000829291">
    <property type="component" value="Chromosome 4"/>
</dbReference>
<keyword evidence="3 5" id="KW-1133">Transmembrane helix</keyword>
<gene>
    <name evidence="8 9 10 11 12 13 14 15 16 17" type="primary">LOC107223402</name>
</gene>
<dbReference type="PANTHER" id="PTHR23507:SF39">
    <property type="entry name" value="GH23453P-RELATED"/>
    <property type="match status" value="1"/>
</dbReference>
<dbReference type="OrthoDB" id="430300at2759"/>
<dbReference type="InParanoid" id="A0A6J0BVT3"/>
<evidence type="ECO:0000313" key="9">
    <source>
        <dbReference type="RefSeq" id="XP_046595195.1"/>
    </source>
</evidence>
<reference evidence="8" key="1">
    <citation type="submission" date="2025-04" db="UniProtKB">
        <authorList>
            <consortium name="RefSeq"/>
        </authorList>
    </citation>
    <scope>IDENTIFICATION</scope>
    <source>
        <tissue evidence="9 10">Thorax and Abdomen</tissue>
        <tissue evidence="8">Whole body</tissue>
    </source>
</reference>
<keyword evidence="7" id="KW-1185">Reference proteome</keyword>
<dbReference type="InterPro" id="IPR036259">
    <property type="entry name" value="MFS_trans_sf"/>
</dbReference>
<dbReference type="InterPro" id="IPR011701">
    <property type="entry name" value="MFS"/>
</dbReference>
<feature type="transmembrane region" description="Helical" evidence="5">
    <location>
        <begin position="116"/>
        <end position="137"/>
    </location>
</feature>
<feature type="transmembrane region" description="Helical" evidence="5">
    <location>
        <begin position="180"/>
        <end position="203"/>
    </location>
</feature>
<evidence type="ECO:0000313" key="13">
    <source>
        <dbReference type="RefSeq" id="XP_046595199.1"/>
    </source>
</evidence>
<dbReference type="GO" id="GO:0022857">
    <property type="term" value="F:transmembrane transporter activity"/>
    <property type="evidence" value="ECO:0007669"/>
    <property type="project" value="InterPro"/>
</dbReference>
<comment type="subcellular location">
    <subcellularLocation>
        <location evidence="1">Membrane</location>
        <topology evidence="1">Multi-pass membrane protein</topology>
    </subcellularLocation>
</comment>
<dbReference type="KEGG" id="nlo:107223402"/>
<dbReference type="RefSeq" id="XP_046595200.1">
    <property type="nucleotide sequence ID" value="XM_046739244.1"/>
</dbReference>
<proteinExistence type="predicted"/>
<evidence type="ECO:0000313" key="14">
    <source>
        <dbReference type="RefSeq" id="XP_046595200.1"/>
    </source>
</evidence>
<feature type="transmembrane region" description="Helical" evidence="5">
    <location>
        <begin position="149"/>
        <end position="168"/>
    </location>
</feature>
<feature type="transmembrane region" description="Helical" evidence="5">
    <location>
        <begin position="307"/>
        <end position="325"/>
    </location>
</feature>
<evidence type="ECO:0000256" key="2">
    <source>
        <dbReference type="ARBA" id="ARBA00022692"/>
    </source>
</evidence>
<evidence type="ECO:0000313" key="17">
    <source>
        <dbReference type="RefSeq" id="XP_046595203.1"/>
    </source>
</evidence>
<keyword evidence="2 5" id="KW-0812">Transmembrane</keyword>
<evidence type="ECO:0000313" key="10">
    <source>
        <dbReference type="RefSeq" id="XP_046595196.1"/>
    </source>
</evidence>
<evidence type="ECO:0000256" key="1">
    <source>
        <dbReference type="ARBA" id="ARBA00004141"/>
    </source>
</evidence>
<dbReference type="PROSITE" id="PS50850">
    <property type="entry name" value="MFS"/>
    <property type="match status" value="1"/>
</dbReference>
<dbReference type="Gene3D" id="1.20.1250.20">
    <property type="entry name" value="MFS general substrate transporter like domains"/>
    <property type="match status" value="1"/>
</dbReference>
<sequence>MPVEGGSKKATKGRGRFLILGCSVALLTFSQSFTGIILTDLIVYRTCLISLGTNHTYDCSMAHTNDSSIKERLLEAEAEPLASMIVMVKTLIESILSAVLSLFLGPWSDRGGRKPLLLGGLTGFTLMFGLLSLLCSWDVSPWYLIIPSIPGYILGGSGTVILAAMCYISDTTAEKDRTMLMAWLQASIFGGVVLGVFGGPIIFQNCGYTTVFSIGAMCCASALLIIYFTIPESAKGATEKSQMHGLFEIALLKKLATSIIVKRYGFHRPVVWLVMFIFTTCAMIIAAETSIGFLFVKARLGWDVAQYSYVSGVGLLLNITALFGVSLLGHSAGSADTLLAVVGLTSGLIGSIVKAFATKAWHMYFSVSIAMFGGIVAPVMRSILSKSVPAEDIGTVLSLAGLLEVMSPLAGAPLFTLIFSNYLPPIYPTPVFLLSTSLFALLIVCTVYTEVLIRRFRKLVYIAAPQKE</sequence>
<evidence type="ECO:0000313" key="16">
    <source>
        <dbReference type="RefSeq" id="XP_046595202.1"/>
    </source>
</evidence>
<feature type="transmembrane region" description="Helical" evidence="5">
    <location>
        <begin position="396"/>
        <end position="419"/>
    </location>
</feature>
<evidence type="ECO:0000313" key="15">
    <source>
        <dbReference type="RefSeq" id="XP_046595201.1"/>
    </source>
</evidence>
<evidence type="ECO:0000313" key="11">
    <source>
        <dbReference type="RefSeq" id="XP_046595197.1"/>
    </source>
</evidence>
<feature type="transmembrane region" description="Helical" evidence="5">
    <location>
        <begin position="270"/>
        <end position="295"/>
    </location>
</feature>
<feature type="transmembrane region" description="Helical" evidence="5">
    <location>
        <begin position="431"/>
        <end position="453"/>
    </location>
</feature>
<dbReference type="RefSeq" id="XP_046595203.1">
    <property type="nucleotide sequence ID" value="XM_046739247.1"/>
</dbReference>
<dbReference type="Pfam" id="PF07690">
    <property type="entry name" value="MFS_1"/>
    <property type="match status" value="1"/>
</dbReference>
<dbReference type="SUPFAM" id="SSF103473">
    <property type="entry name" value="MFS general substrate transporter"/>
    <property type="match status" value="1"/>
</dbReference>
<dbReference type="RefSeq" id="XP_046595196.1">
    <property type="nucleotide sequence ID" value="XM_046739240.1"/>
</dbReference>
<evidence type="ECO:0000256" key="5">
    <source>
        <dbReference type="SAM" id="Phobius"/>
    </source>
</evidence>
<evidence type="ECO:0000256" key="3">
    <source>
        <dbReference type="ARBA" id="ARBA00022989"/>
    </source>
</evidence>
<dbReference type="RefSeq" id="XP_046595195.1">
    <property type="nucleotide sequence ID" value="XM_046739239.1"/>
</dbReference>
<feature type="transmembrane region" description="Helical" evidence="5">
    <location>
        <begin position="81"/>
        <end position="104"/>
    </location>
</feature>
<dbReference type="RefSeq" id="XP_015518560.1">
    <property type="nucleotide sequence ID" value="XM_015663074.1"/>
</dbReference>
<evidence type="ECO:0000313" key="12">
    <source>
        <dbReference type="RefSeq" id="XP_046595198.1"/>
    </source>
</evidence>
<evidence type="ECO:0000313" key="8">
    <source>
        <dbReference type="RefSeq" id="XP_015518560.1"/>
    </source>
</evidence>
<dbReference type="PANTHER" id="PTHR23507">
    <property type="entry name" value="ZGC:174356"/>
    <property type="match status" value="1"/>
</dbReference>
<evidence type="ECO:0000259" key="6">
    <source>
        <dbReference type="PROSITE" id="PS50850"/>
    </source>
</evidence>
<evidence type="ECO:0000256" key="4">
    <source>
        <dbReference type="ARBA" id="ARBA00023136"/>
    </source>
</evidence>
<dbReference type="InterPro" id="IPR020846">
    <property type="entry name" value="MFS_dom"/>
</dbReference>
<keyword evidence="4 5" id="KW-0472">Membrane</keyword>